<comment type="caution">
    <text evidence="1">The sequence shown here is derived from an EMBL/GenBank/DDBJ whole genome shotgun (WGS) entry which is preliminary data.</text>
</comment>
<organism evidence="1 2">
    <name type="scientific">Ganoderma sinense ZZ0214-1</name>
    <dbReference type="NCBI Taxonomy" id="1077348"/>
    <lineage>
        <taxon>Eukaryota</taxon>
        <taxon>Fungi</taxon>
        <taxon>Dikarya</taxon>
        <taxon>Basidiomycota</taxon>
        <taxon>Agaricomycotina</taxon>
        <taxon>Agaricomycetes</taxon>
        <taxon>Polyporales</taxon>
        <taxon>Polyporaceae</taxon>
        <taxon>Ganoderma</taxon>
    </lineage>
</organism>
<evidence type="ECO:0000313" key="2">
    <source>
        <dbReference type="Proteomes" id="UP000230002"/>
    </source>
</evidence>
<dbReference type="EMBL" id="AYKW01000008">
    <property type="protein sequence ID" value="PIL33116.1"/>
    <property type="molecule type" value="Genomic_DNA"/>
</dbReference>
<evidence type="ECO:0000313" key="1">
    <source>
        <dbReference type="EMBL" id="PIL33116.1"/>
    </source>
</evidence>
<keyword evidence="2" id="KW-1185">Reference proteome</keyword>
<accession>A0A2G8SH76</accession>
<name>A0A2G8SH76_9APHY</name>
<dbReference type="Proteomes" id="UP000230002">
    <property type="component" value="Unassembled WGS sequence"/>
</dbReference>
<sequence length="151" mass="17095">MAERTDQVESALVPVPTIHQPLQVPSGPREYLRIPEIHFVAMQGAAQSARWSTGSLIIVEVPELPPATTNLPRSAWYVNLYAHTKGVISAPFMIGLCGRPWAIHTDEESLVATFEERDERYAVKAQTRETFINIMNWIAYIKCYYITTYLA</sequence>
<gene>
    <name evidence="1" type="ORF">GSI_04565</name>
</gene>
<proteinExistence type="predicted"/>
<reference evidence="1 2" key="1">
    <citation type="journal article" date="2015" name="Sci. Rep.">
        <title>Chromosome-level genome map provides insights into diverse defense mechanisms in the medicinal fungus Ganoderma sinense.</title>
        <authorList>
            <person name="Zhu Y."/>
            <person name="Xu J."/>
            <person name="Sun C."/>
            <person name="Zhou S."/>
            <person name="Xu H."/>
            <person name="Nelson D.R."/>
            <person name="Qian J."/>
            <person name="Song J."/>
            <person name="Luo H."/>
            <person name="Xiang L."/>
            <person name="Li Y."/>
            <person name="Xu Z."/>
            <person name="Ji A."/>
            <person name="Wang L."/>
            <person name="Lu S."/>
            <person name="Hayward A."/>
            <person name="Sun W."/>
            <person name="Li X."/>
            <person name="Schwartz D.C."/>
            <person name="Wang Y."/>
            <person name="Chen S."/>
        </authorList>
    </citation>
    <scope>NUCLEOTIDE SEQUENCE [LARGE SCALE GENOMIC DNA]</scope>
    <source>
        <strain evidence="1 2">ZZ0214-1</strain>
    </source>
</reference>
<protein>
    <submittedName>
        <fullName evidence="1">Uncharacterized protein</fullName>
    </submittedName>
</protein>
<dbReference type="AlphaFoldDB" id="A0A2G8SH76"/>